<dbReference type="NCBIfam" id="TIGR00587">
    <property type="entry name" value="nfo"/>
    <property type="match status" value="1"/>
</dbReference>
<dbReference type="InterPro" id="IPR018246">
    <property type="entry name" value="AP_endonuc_F2_Zn_BS"/>
</dbReference>
<dbReference type="GO" id="GO:0006284">
    <property type="term" value="P:base-excision repair"/>
    <property type="evidence" value="ECO:0007669"/>
    <property type="project" value="TreeGrafter"/>
</dbReference>
<evidence type="ECO:0000256" key="7">
    <source>
        <dbReference type="ARBA" id="ARBA00023204"/>
    </source>
</evidence>
<dbReference type="AlphaFoldDB" id="A0A4T0JSW8"/>
<dbReference type="Gene3D" id="3.20.20.150">
    <property type="entry name" value="Divalent-metal-dependent TIM barrel enzymes"/>
    <property type="match status" value="1"/>
</dbReference>
<feature type="compositionally biased region" description="Polar residues" evidence="8">
    <location>
        <begin position="25"/>
        <end position="39"/>
    </location>
</feature>
<organism evidence="10 11">
    <name type="scientific">Wallemia ichthyophaga</name>
    <dbReference type="NCBI Taxonomy" id="245174"/>
    <lineage>
        <taxon>Eukaryota</taxon>
        <taxon>Fungi</taxon>
        <taxon>Dikarya</taxon>
        <taxon>Basidiomycota</taxon>
        <taxon>Wallemiomycotina</taxon>
        <taxon>Wallemiomycetes</taxon>
        <taxon>Wallemiales</taxon>
        <taxon>Wallemiaceae</taxon>
        <taxon>Wallemia</taxon>
    </lineage>
</organism>
<sequence>MGNNSDSSLSPPPPSISPPRKRQKGSATNKFMSDSTKPPSKSKYRIPKYVKDNCEFVQRLDTSHKIGSHCSAAGGVYKAVINAAINGSNAFALFLSNQRQWKSKPLSQDDIDHFNNTLIEHNYDRSLILPHGNYLINLGNPNDDTRQKSLQCFIDELHKCEQLRLPFLNFHPGSTVGLSTVEECCKKIGESISLALNESRNVTILIENMAGQGSTVGKSFDELRMIIDSVKDKSRDTISAHIKHTATHSKASMKLLAFAT</sequence>
<keyword evidence="4" id="KW-0227">DNA damage</keyword>
<evidence type="ECO:0000256" key="3">
    <source>
        <dbReference type="ARBA" id="ARBA00022723"/>
    </source>
</evidence>
<comment type="similarity">
    <text evidence="2">Belongs to the AP endonuclease 2 family.</text>
</comment>
<evidence type="ECO:0000256" key="1">
    <source>
        <dbReference type="ARBA" id="ARBA00001947"/>
    </source>
</evidence>
<protein>
    <recommendedName>
        <fullName evidence="9">Xylose isomerase-like TIM barrel domain-containing protein</fullName>
    </recommendedName>
</protein>
<dbReference type="SMART" id="SM00518">
    <property type="entry name" value="AP2Ec"/>
    <property type="match status" value="1"/>
</dbReference>
<dbReference type="GO" id="GO:0005634">
    <property type="term" value="C:nucleus"/>
    <property type="evidence" value="ECO:0007669"/>
    <property type="project" value="TreeGrafter"/>
</dbReference>
<dbReference type="PANTHER" id="PTHR21445:SF0">
    <property type="entry name" value="APURINIC-APYRIMIDINIC ENDONUCLEASE"/>
    <property type="match status" value="1"/>
</dbReference>
<gene>
    <name evidence="10" type="ORF">E3P90_03703</name>
</gene>
<dbReference type="InterPro" id="IPR013022">
    <property type="entry name" value="Xyl_isomerase-like_TIM-brl"/>
</dbReference>
<feature type="domain" description="Xylose isomerase-like TIM barrel" evidence="9">
    <location>
        <begin position="83"/>
        <end position="233"/>
    </location>
</feature>
<comment type="caution">
    <text evidence="10">The sequence shown here is derived from an EMBL/GenBank/DDBJ whole genome shotgun (WGS) entry which is preliminary data.</text>
</comment>
<dbReference type="Pfam" id="PF01261">
    <property type="entry name" value="AP_endonuc_2"/>
    <property type="match status" value="1"/>
</dbReference>
<evidence type="ECO:0000256" key="5">
    <source>
        <dbReference type="ARBA" id="ARBA00022801"/>
    </source>
</evidence>
<dbReference type="PROSITE" id="PS51432">
    <property type="entry name" value="AP_NUCLEASE_F2_4"/>
    <property type="match status" value="1"/>
</dbReference>
<evidence type="ECO:0000259" key="9">
    <source>
        <dbReference type="Pfam" id="PF01261"/>
    </source>
</evidence>
<evidence type="ECO:0000256" key="2">
    <source>
        <dbReference type="ARBA" id="ARBA00005340"/>
    </source>
</evidence>
<dbReference type="GO" id="GO:0005739">
    <property type="term" value="C:mitochondrion"/>
    <property type="evidence" value="ECO:0007669"/>
    <property type="project" value="TreeGrafter"/>
</dbReference>
<dbReference type="InterPro" id="IPR001719">
    <property type="entry name" value="AP_endonuc_2"/>
</dbReference>
<feature type="region of interest" description="Disordered" evidence="8">
    <location>
        <begin position="1"/>
        <end position="44"/>
    </location>
</feature>
<reference evidence="10 11" key="1">
    <citation type="submission" date="2019-03" db="EMBL/GenBank/DDBJ databases">
        <title>Sequencing 23 genomes of Wallemia ichthyophaga.</title>
        <authorList>
            <person name="Gostincar C."/>
        </authorList>
    </citation>
    <scope>NUCLEOTIDE SEQUENCE [LARGE SCALE GENOMIC DNA]</scope>
    <source>
        <strain evidence="10 11">EXF-8621</strain>
    </source>
</reference>
<evidence type="ECO:0000313" key="11">
    <source>
        <dbReference type="Proteomes" id="UP000306954"/>
    </source>
</evidence>
<dbReference type="SUPFAM" id="SSF51658">
    <property type="entry name" value="Xylose isomerase-like"/>
    <property type="match status" value="1"/>
</dbReference>
<evidence type="ECO:0000256" key="4">
    <source>
        <dbReference type="ARBA" id="ARBA00022763"/>
    </source>
</evidence>
<accession>A0A4T0JSW8</accession>
<evidence type="ECO:0000256" key="6">
    <source>
        <dbReference type="ARBA" id="ARBA00022833"/>
    </source>
</evidence>
<dbReference type="GO" id="GO:0003677">
    <property type="term" value="F:DNA binding"/>
    <property type="evidence" value="ECO:0007669"/>
    <property type="project" value="InterPro"/>
</dbReference>
<keyword evidence="3" id="KW-0479">Metal-binding</keyword>
<comment type="cofactor">
    <cofactor evidence="1">
        <name>Zn(2+)</name>
        <dbReference type="ChEBI" id="CHEBI:29105"/>
    </cofactor>
</comment>
<dbReference type="GO" id="GO:0003906">
    <property type="term" value="F:DNA-(apurinic or apyrimidinic site) endonuclease activity"/>
    <property type="evidence" value="ECO:0007669"/>
    <property type="project" value="TreeGrafter"/>
</dbReference>
<dbReference type="InterPro" id="IPR036237">
    <property type="entry name" value="Xyl_isomerase-like_sf"/>
</dbReference>
<dbReference type="GO" id="GO:0008270">
    <property type="term" value="F:zinc ion binding"/>
    <property type="evidence" value="ECO:0007669"/>
    <property type="project" value="InterPro"/>
</dbReference>
<evidence type="ECO:0000256" key="8">
    <source>
        <dbReference type="SAM" id="MobiDB-lite"/>
    </source>
</evidence>
<dbReference type="PROSITE" id="PS00729">
    <property type="entry name" value="AP_NUCLEASE_F2_1"/>
    <property type="match status" value="1"/>
</dbReference>
<name>A0A4T0JSW8_WALIC</name>
<keyword evidence="5" id="KW-0378">Hydrolase</keyword>
<dbReference type="PANTHER" id="PTHR21445">
    <property type="entry name" value="ENDONUCLEASE IV ENDODEOXYRIBONUCLEASE IV"/>
    <property type="match status" value="1"/>
</dbReference>
<keyword evidence="6" id="KW-0862">Zinc</keyword>
<dbReference type="Proteomes" id="UP000306954">
    <property type="component" value="Unassembled WGS sequence"/>
</dbReference>
<evidence type="ECO:0000313" key="10">
    <source>
        <dbReference type="EMBL" id="TIB08349.1"/>
    </source>
</evidence>
<dbReference type="GO" id="GO:0008081">
    <property type="term" value="F:phosphoric diester hydrolase activity"/>
    <property type="evidence" value="ECO:0007669"/>
    <property type="project" value="TreeGrafter"/>
</dbReference>
<dbReference type="EMBL" id="SPOF01000060">
    <property type="protein sequence ID" value="TIB08349.1"/>
    <property type="molecule type" value="Genomic_DNA"/>
</dbReference>
<keyword evidence="7" id="KW-0234">DNA repair</keyword>
<proteinExistence type="inferred from homology"/>